<keyword evidence="4" id="KW-1185">Reference proteome</keyword>
<gene>
    <name evidence="3" type="ORF">D9757_006971</name>
</gene>
<keyword evidence="1" id="KW-0175">Coiled coil</keyword>
<sequence length="183" mass="21802">MSRTDNALLTLSKHLLTLYTRHLPNAILSRPSSLLLVTLGSLTFTYGFGMSLYSFYQDLHYLYLEHKISRSIDQLERLEAKSYAASKRYEALEQVVQRGDRMIEEIEKWEVARKELENMLAFKQMPMACATTDDEDPRFEDYDAAVRRRETRRKMRELVRLDEHLNEEMRWWSTRDRAEAEKN</sequence>
<keyword evidence="2" id="KW-1133">Transmembrane helix</keyword>
<protein>
    <submittedName>
        <fullName evidence="3">Uncharacterized protein</fullName>
    </submittedName>
</protein>
<dbReference type="EMBL" id="JAACJN010000045">
    <property type="protein sequence ID" value="KAF5383992.1"/>
    <property type="molecule type" value="Genomic_DNA"/>
</dbReference>
<organism evidence="3 4">
    <name type="scientific">Collybiopsis confluens</name>
    <dbReference type="NCBI Taxonomy" id="2823264"/>
    <lineage>
        <taxon>Eukaryota</taxon>
        <taxon>Fungi</taxon>
        <taxon>Dikarya</taxon>
        <taxon>Basidiomycota</taxon>
        <taxon>Agaricomycotina</taxon>
        <taxon>Agaricomycetes</taxon>
        <taxon>Agaricomycetidae</taxon>
        <taxon>Agaricales</taxon>
        <taxon>Marasmiineae</taxon>
        <taxon>Omphalotaceae</taxon>
        <taxon>Collybiopsis</taxon>
    </lineage>
</organism>
<evidence type="ECO:0000313" key="4">
    <source>
        <dbReference type="Proteomes" id="UP000518752"/>
    </source>
</evidence>
<evidence type="ECO:0000256" key="2">
    <source>
        <dbReference type="SAM" id="Phobius"/>
    </source>
</evidence>
<name>A0A8H5M7V9_9AGAR</name>
<feature type="transmembrane region" description="Helical" evidence="2">
    <location>
        <begin position="34"/>
        <end position="56"/>
    </location>
</feature>
<dbReference type="OrthoDB" id="2870565at2759"/>
<evidence type="ECO:0000313" key="3">
    <source>
        <dbReference type="EMBL" id="KAF5383992.1"/>
    </source>
</evidence>
<keyword evidence="2" id="KW-0472">Membrane</keyword>
<keyword evidence="2" id="KW-0812">Transmembrane</keyword>
<feature type="coiled-coil region" evidence="1">
    <location>
        <begin position="75"/>
        <end position="119"/>
    </location>
</feature>
<comment type="caution">
    <text evidence="3">The sequence shown here is derived from an EMBL/GenBank/DDBJ whole genome shotgun (WGS) entry which is preliminary data.</text>
</comment>
<dbReference type="Proteomes" id="UP000518752">
    <property type="component" value="Unassembled WGS sequence"/>
</dbReference>
<accession>A0A8H5M7V9</accession>
<dbReference type="AlphaFoldDB" id="A0A8H5M7V9"/>
<reference evidence="3 4" key="1">
    <citation type="journal article" date="2020" name="ISME J.">
        <title>Uncovering the hidden diversity of litter-decomposition mechanisms in mushroom-forming fungi.</title>
        <authorList>
            <person name="Floudas D."/>
            <person name="Bentzer J."/>
            <person name="Ahren D."/>
            <person name="Johansson T."/>
            <person name="Persson P."/>
            <person name="Tunlid A."/>
        </authorList>
    </citation>
    <scope>NUCLEOTIDE SEQUENCE [LARGE SCALE GENOMIC DNA]</scope>
    <source>
        <strain evidence="3 4">CBS 406.79</strain>
    </source>
</reference>
<evidence type="ECO:0000256" key="1">
    <source>
        <dbReference type="SAM" id="Coils"/>
    </source>
</evidence>
<proteinExistence type="predicted"/>